<evidence type="ECO:0000256" key="2">
    <source>
        <dbReference type="ARBA" id="ARBA00022741"/>
    </source>
</evidence>
<keyword evidence="7" id="KW-1003">Cell membrane</keyword>
<evidence type="ECO:0000256" key="3">
    <source>
        <dbReference type="ARBA" id="ARBA00022801"/>
    </source>
</evidence>
<dbReference type="InterPro" id="IPR035647">
    <property type="entry name" value="EFG_III/V"/>
</dbReference>
<comment type="similarity">
    <text evidence="1 7">Belongs to the TRAFAC class translation factor GTPase superfamily. Classic translation factor GTPase family. LepA subfamily.</text>
</comment>
<keyword evidence="9" id="KW-0251">Elongation factor</keyword>
<dbReference type="Pfam" id="PF14492">
    <property type="entry name" value="EFG_III"/>
    <property type="match status" value="1"/>
</dbReference>
<dbReference type="PROSITE" id="PS00301">
    <property type="entry name" value="G_TR_1"/>
    <property type="match status" value="1"/>
</dbReference>
<keyword evidence="6 7" id="KW-0472">Membrane</keyword>
<dbReference type="PROSITE" id="PS51722">
    <property type="entry name" value="G_TR_2"/>
    <property type="match status" value="1"/>
</dbReference>
<dbReference type="Gene3D" id="3.40.50.300">
    <property type="entry name" value="P-loop containing nucleotide triphosphate hydrolases"/>
    <property type="match status" value="1"/>
</dbReference>
<evidence type="ECO:0000313" key="9">
    <source>
        <dbReference type="EMBL" id="MBI3627476.1"/>
    </source>
</evidence>
<dbReference type="InterPro" id="IPR006297">
    <property type="entry name" value="EF-4"/>
</dbReference>
<dbReference type="NCBIfam" id="TIGR00231">
    <property type="entry name" value="small_GTP"/>
    <property type="match status" value="1"/>
</dbReference>
<dbReference type="GO" id="GO:0045727">
    <property type="term" value="P:positive regulation of translation"/>
    <property type="evidence" value="ECO:0007669"/>
    <property type="project" value="UniProtKB-UniRule"/>
</dbReference>
<name>A0A9D6QYJ3_9BACT</name>
<evidence type="ECO:0000256" key="6">
    <source>
        <dbReference type="ARBA" id="ARBA00023136"/>
    </source>
</evidence>
<dbReference type="SUPFAM" id="SSF50447">
    <property type="entry name" value="Translation proteins"/>
    <property type="match status" value="1"/>
</dbReference>
<evidence type="ECO:0000256" key="5">
    <source>
        <dbReference type="ARBA" id="ARBA00023134"/>
    </source>
</evidence>
<dbReference type="FunFam" id="3.30.70.240:FF:000007">
    <property type="entry name" value="Translation factor GUF1, mitochondrial"/>
    <property type="match status" value="1"/>
</dbReference>
<proteinExistence type="inferred from homology"/>
<comment type="function">
    <text evidence="7">Required for accurate and efficient protein synthesis under certain stress conditions. May act as a fidelity factor of the translation reaction, by catalyzing a one-codon backward translocation of tRNAs on improperly translocated ribosomes. Back-translocation proceeds from a post-translocation (POST) complex to a pre-translocation (PRE) complex, thus giving elongation factor G a second chance to translocate the tRNAs correctly. Binds to ribosomes in a GTP-dependent manner.</text>
</comment>
<dbReference type="PANTHER" id="PTHR43512">
    <property type="entry name" value="TRANSLATION FACTOR GUF1-RELATED"/>
    <property type="match status" value="1"/>
</dbReference>
<dbReference type="Pfam" id="PF00009">
    <property type="entry name" value="GTP_EFTU"/>
    <property type="match status" value="1"/>
</dbReference>
<comment type="catalytic activity">
    <reaction evidence="7">
        <text>GTP + H2O = GDP + phosphate + H(+)</text>
        <dbReference type="Rhea" id="RHEA:19669"/>
        <dbReference type="ChEBI" id="CHEBI:15377"/>
        <dbReference type="ChEBI" id="CHEBI:15378"/>
        <dbReference type="ChEBI" id="CHEBI:37565"/>
        <dbReference type="ChEBI" id="CHEBI:43474"/>
        <dbReference type="ChEBI" id="CHEBI:58189"/>
        <dbReference type="EC" id="3.6.5.n1"/>
    </reaction>
</comment>
<dbReference type="HAMAP" id="MF_00071">
    <property type="entry name" value="LepA"/>
    <property type="match status" value="1"/>
</dbReference>
<comment type="subcellular location">
    <subcellularLocation>
        <location evidence="7">Cell membrane</location>
        <topology evidence="7">Peripheral membrane protein</topology>
        <orientation evidence="7">Cytoplasmic side</orientation>
    </subcellularLocation>
</comment>
<dbReference type="CDD" id="cd01890">
    <property type="entry name" value="LepA"/>
    <property type="match status" value="1"/>
</dbReference>
<evidence type="ECO:0000256" key="4">
    <source>
        <dbReference type="ARBA" id="ARBA00022917"/>
    </source>
</evidence>
<dbReference type="InterPro" id="IPR009000">
    <property type="entry name" value="Transl_B-barrel_sf"/>
</dbReference>
<evidence type="ECO:0000313" key="10">
    <source>
        <dbReference type="Proteomes" id="UP000808388"/>
    </source>
</evidence>
<dbReference type="GO" id="GO:0005525">
    <property type="term" value="F:GTP binding"/>
    <property type="evidence" value="ECO:0007669"/>
    <property type="project" value="UniProtKB-UniRule"/>
</dbReference>
<dbReference type="PRINTS" id="PR00315">
    <property type="entry name" value="ELONGATNFCT"/>
</dbReference>
<dbReference type="EC" id="3.6.5.n1" evidence="7"/>
<accession>A0A9D6QYJ3</accession>
<dbReference type="GO" id="GO:0043022">
    <property type="term" value="F:ribosome binding"/>
    <property type="evidence" value="ECO:0007669"/>
    <property type="project" value="UniProtKB-UniRule"/>
</dbReference>
<dbReference type="InterPro" id="IPR000795">
    <property type="entry name" value="T_Tr_GTP-bd_dom"/>
</dbReference>
<sequence length="620" mass="68474">MSQIRNFVIIAHIDHGKSTLADRLLERTHTIEDRKMREQVLDQMDLERERGITIKMQPVRMIWRPNHTEIRNSKSEILKNLESSALNLEFSDSEYILNLIDTPGHVDFGYEVSRALAAVEGAVLLVDATQGIQAQTIANLHVAKKEGLAIIPVVNKIDMLGADIEGAVSEIASLLEVPEGSVLCVSGKTGEGIDELFAQIILRIPPPKKSNGGFKALIFDSQFDQYKGVIAYVRVMSGSIKKASSIIMLKTKIAAEVLEVGYFKPQMQAADSLAGGEIGYIATGLKETGIRVGDTIVEKGNILAAPLPGYAEPKPVVFASMYPTEADDFLKLQDALNKLKLNDAALTYEIEASEAWGRGFRVGFLGMLHLEIISERVKREFGLETLVSTPSVSYKVRLKKGGEMTVFSAADIPEAGEILSIAEPWVRLEVIAPADYQGRILKLFETTRARFVETNYLSAARILIQYEMPLKEVIVDLYDRLKSATSGYASMGYELGGYETGDLVRLDILVAERRERAFSVVITKDEAYEEGKRIVAKLKSLLPSQVFAVPIQATVAGRVIARETLSAMSKDVTGYLYGGDRTRKMKLWKKQKKGKKKLAGLGMGSVQIPPDVFLKMLKRS</sequence>
<dbReference type="EMBL" id="JACQCQ010000008">
    <property type="protein sequence ID" value="MBI3627476.1"/>
    <property type="molecule type" value="Genomic_DNA"/>
</dbReference>
<keyword evidence="3 7" id="KW-0378">Hydrolase</keyword>
<dbReference type="InterPro" id="IPR027417">
    <property type="entry name" value="P-loop_NTPase"/>
</dbReference>
<feature type="binding site" evidence="7">
    <location>
        <begin position="14"/>
        <end position="19"/>
    </location>
    <ligand>
        <name>GTP</name>
        <dbReference type="ChEBI" id="CHEBI:37565"/>
    </ligand>
</feature>
<dbReference type="Gene3D" id="2.40.30.10">
    <property type="entry name" value="Translation factors"/>
    <property type="match status" value="1"/>
</dbReference>
<dbReference type="GO" id="GO:0003924">
    <property type="term" value="F:GTPase activity"/>
    <property type="evidence" value="ECO:0007669"/>
    <property type="project" value="UniProtKB-UniRule"/>
</dbReference>
<dbReference type="FunFam" id="3.30.70.870:FF:000004">
    <property type="entry name" value="Translation factor GUF1, mitochondrial"/>
    <property type="match status" value="1"/>
</dbReference>
<dbReference type="Proteomes" id="UP000808388">
    <property type="component" value="Unassembled WGS sequence"/>
</dbReference>
<feature type="domain" description="Tr-type G" evidence="8">
    <location>
        <begin position="2"/>
        <end position="208"/>
    </location>
</feature>
<protein>
    <recommendedName>
        <fullName evidence="7">Elongation factor 4</fullName>
        <shortName evidence="7">EF-4</shortName>
        <ecNumber evidence="7">3.6.5.n1</ecNumber>
    </recommendedName>
    <alternativeName>
        <fullName evidence="7">Ribosomal back-translocase LepA</fullName>
    </alternativeName>
</protein>
<gene>
    <name evidence="7 9" type="primary">lepA</name>
    <name evidence="9" type="ORF">HY220_01870</name>
</gene>
<dbReference type="InterPro" id="IPR031157">
    <property type="entry name" value="G_TR_CS"/>
</dbReference>
<organism evidence="9 10">
    <name type="scientific">Candidatus Sungiibacteriota bacterium</name>
    <dbReference type="NCBI Taxonomy" id="2750080"/>
    <lineage>
        <taxon>Bacteria</taxon>
        <taxon>Candidatus Sungiibacteriota</taxon>
    </lineage>
</organism>
<dbReference type="CDD" id="cd03709">
    <property type="entry name" value="lepA_C"/>
    <property type="match status" value="1"/>
</dbReference>
<keyword evidence="4 7" id="KW-0648">Protein biosynthesis</keyword>
<dbReference type="SUPFAM" id="SSF52540">
    <property type="entry name" value="P-loop containing nucleoside triphosphate hydrolases"/>
    <property type="match status" value="1"/>
</dbReference>
<dbReference type="GO" id="GO:0003746">
    <property type="term" value="F:translation elongation factor activity"/>
    <property type="evidence" value="ECO:0007669"/>
    <property type="project" value="UniProtKB-UniRule"/>
</dbReference>
<dbReference type="InterPro" id="IPR000640">
    <property type="entry name" value="EFG_V-like"/>
</dbReference>
<dbReference type="InterPro" id="IPR038363">
    <property type="entry name" value="LepA_C_sf"/>
</dbReference>
<dbReference type="InterPro" id="IPR035654">
    <property type="entry name" value="LepA_IV"/>
</dbReference>
<dbReference type="InterPro" id="IPR041095">
    <property type="entry name" value="EFG_II"/>
</dbReference>
<dbReference type="Pfam" id="PF06421">
    <property type="entry name" value="LepA_C"/>
    <property type="match status" value="1"/>
</dbReference>
<dbReference type="Gene3D" id="3.30.70.870">
    <property type="entry name" value="Elongation Factor G (Translational Gtpase), domain 3"/>
    <property type="match status" value="1"/>
</dbReference>
<dbReference type="Pfam" id="PF00679">
    <property type="entry name" value="EFG_C"/>
    <property type="match status" value="1"/>
</dbReference>
<dbReference type="SUPFAM" id="SSF54980">
    <property type="entry name" value="EF-G C-terminal domain-like"/>
    <property type="match status" value="2"/>
</dbReference>
<dbReference type="GO" id="GO:0005886">
    <property type="term" value="C:plasma membrane"/>
    <property type="evidence" value="ECO:0007669"/>
    <property type="project" value="UniProtKB-SubCell"/>
</dbReference>
<dbReference type="AlphaFoldDB" id="A0A9D6QYJ3"/>
<keyword evidence="5 7" id="KW-0342">GTP-binding</keyword>
<dbReference type="Gene3D" id="3.30.70.2570">
    <property type="entry name" value="Elongation factor 4, C-terminal domain"/>
    <property type="match status" value="1"/>
</dbReference>
<keyword evidence="2 7" id="KW-0547">Nucleotide-binding</keyword>
<evidence type="ECO:0000259" key="8">
    <source>
        <dbReference type="PROSITE" id="PS51722"/>
    </source>
</evidence>
<dbReference type="InterPro" id="IPR013842">
    <property type="entry name" value="LepA_CTD"/>
</dbReference>
<evidence type="ECO:0000256" key="1">
    <source>
        <dbReference type="ARBA" id="ARBA00005454"/>
    </source>
</evidence>
<dbReference type="InterPro" id="IPR005225">
    <property type="entry name" value="Small_GTP-bd"/>
</dbReference>
<dbReference type="PANTHER" id="PTHR43512:SF4">
    <property type="entry name" value="TRANSLATION FACTOR GUF1 HOMOLOG, CHLOROPLASTIC"/>
    <property type="match status" value="1"/>
</dbReference>
<dbReference type="Gene3D" id="3.30.70.240">
    <property type="match status" value="1"/>
</dbReference>
<evidence type="ECO:0000256" key="7">
    <source>
        <dbReference type="HAMAP-Rule" id="MF_00071"/>
    </source>
</evidence>
<comment type="caution">
    <text evidence="9">The sequence shown here is derived from an EMBL/GenBank/DDBJ whole genome shotgun (WGS) entry which is preliminary data.</text>
</comment>
<dbReference type="NCBIfam" id="TIGR01393">
    <property type="entry name" value="lepA"/>
    <property type="match status" value="1"/>
</dbReference>
<feature type="binding site" evidence="7">
    <location>
        <begin position="155"/>
        <end position="158"/>
    </location>
    <ligand>
        <name>GTP</name>
        <dbReference type="ChEBI" id="CHEBI:37565"/>
    </ligand>
</feature>
<reference evidence="9" key="1">
    <citation type="submission" date="2020-07" db="EMBL/GenBank/DDBJ databases">
        <title>Huge and variable diversity of episymbiotic CPR bacteria and DPANN archaea in groundwater ecosystems.</title>
        <authorList>
            <person name="He C.Y."/>
            <person name="Keren R."/>
            <person name="Whittaker M."/>
            <person name="Farag I.F."/>
            <person name="Doudna J."/>
            <person name="Cate J.H.D."/>
            <person name="Banfield J.F."/>
        </authorList>
    </citation>
    <scope>NUCLEOTIDE SEQUENCE</scope>
    <source>
        <strain evidence="9">NC_groundwater_972_Pr1_S-0.2um_49_27</strain>
    </source>
</reference>